<organism evidence="3 4">
    <name type="scientific">Klebsiella grimontii</name>
    <dbReference type="NCBI Taxonomy" id="2058152"/>
    <lineage>
        <taxon>Bacteria</taxon>
        <taxon>Pseudomonadati</taxon>
        <taxon>Pseudomonadota</taxon>
        <taxon>Gammaproteobacteria</taxon>
        <taxon>Enterobacterales</taxon>
        <taxon>Enterobacteriaceae</taxon>
        <taxon>Klebsiella/Raoultella group</taxon>
        <taxon>Klebsiella</taxon>
    </lineage>
</organism>
<dbReference type="AlphaFoldDB" id="A0A7H4PBY0"/>
<name>A0A7H4PBY0_9ENTR</name>
<keyword evidence="1" id="KW-0472">Membrane</keyword>
<dbReference type="InterPro" id="IPR024744">
    <property type="entry name" value="CSS-motif_dom"/>
</dbReference>
<dbReference type="Pfam" id="PF12792">
    <property type="entry name" value="CSS-motif"/>
    <property type="match status" value="1"/>
</dbReference>
<accession>A0A7H4PBY0</accession>
<dbReference type="Proteomes" id="UP000254571">
    <property type="component" value="Unassembled WGS sequence"/>
</dbReference>
<protein>
    <submittedName>
        <fullName evidence="3">Cyclic diguanylate phosphodiesterase (EAL) domain-containing protein</fullName>
    </submittedName>
</protein>
<proteinExistence type="predicted"/>
<gene>
    <name evidence="3" type="primary">yjcC_4</name>
    <name evidence="3" type="ORF">NCTC9149_06453</name>
</gene>
<evidence type="ECO:0000256" key="1">
    <source>
        <dbReference type="SAM" id="Phobius"/>
    </source>
</evidence>
<evidence type="ECO:0000313" key="3">
    <source>
        <dbReference type="EMBL" id="STW09945.1"/>
    </source>
</evidence>
<sequence>MNHSAPRKALRIFGIVLVILLPVLLALWFAQIRAKAETGDQLRLFSRLALQKTELVIREADEARDKARLYQGEICSPQHQQYLLGIVRGLLYIDDLIYANGTHFFCSTTVRRPTGWRIPAATYTKKPDIAIYYYRETPFYPDYAMNYMQRGNYVVVVNPLSYSALITSDRNLAWGVFDTKTRQFFSVSKNADPAELHRLIRAEEALFHQDGRVYTIAHSSVSPDSRHYVDLARQLLSEFL</sequence>
<reference evidence="3 4" key="1">
    <citation type="submission" date="2018-06" db="EMBL/GenBank/DDBJ databases">
        <authorList>
            <consortium name="Pathogen Informatics"/>
            <person name="Doyle S."/>
        </authorList>
    </citation>
    <scope>NUCLEOTIDE SEQUENCE [LARGE SCALE GENOMIC DNA]</scope>
    <source>
        <strain evidence="3 4">NCTC9149</strain>
    </source>
</reference>
<keyword evidence="1" id="KW-0812">Transmembrane</keyword>
<feature type="transmembrane region" description="Helical" evidence="1">
    <location>
        <begin position="12"/>
        <end position="30"/>
    </location>
</feature>
<comment type="caution">
    <text evidence="3">The sequence shown here is derived from an EMBL/GenBank/DDBJ whole genome shotgun (WGS) entry which is preliminary data.</text>
</comment>
<feature type="domain" description="Putative cyclic diguanylate phosphodiesterase CSS motif-containing" evidence="2">
    <location>
        <begin position="40"/>
        <end position="220"/>
    </location>
</feature>
<keyword evidence="1" id="KW-1133">Transmembrane helix</keyword>
<dbReference type="EMBL" id="UGMX01000002">
    <property type="protein sequence ID" value="STW09945.1"/>
    <property type="molecule type" value="Genomic_DNA"/>
</dbReference>
<evidence type="ECO:0000313" key="4">
    <source>
        <dbReference type="Proteomes" id="UP000254571"/>
    </source>
</evidence>
<evidence type="ECO:0000259" key="2">
    <source>
        <dbReference type="Pfam" id="PF12792"/>
    </source>
</evidence>